<evidence type="ECO:0000313" key="4">
    <source>
        <dbReference type="EMBL" id="CAL8100189.1"/>
    </source>
</evidence>
<accession>A0ABP1QHS8</accession>
<name>A0ABP1QHS8_9HEXA</name>
<dbReference type="SUPFAM" id="SSF158997">
    <property type="entry name" value="Trm112p-like"/>
    <property type="match status" value="1"/>
</dbReference>
<dbReference type="Proteomes" id="UP001642540">
    <property type="component" value="Unassembled WGS sequence"/>
</dbReference>
<dbReference type="PANTHER" id="PTHR12773:SF0">
    <property type="entry name" value="MULTIFUNCTIONAL METHYLTRANSFERASE SUBUNIT TRM112-LIKE PROTEIN"/>
    <property type="match status" value="1"/>
</dbReference>
<dbReference type="PANTHER" id="PTHR12773">
    <property type="entry name" value="UPF0315 PROTEIN-RELATED"/>
    <property type="match status" value="1"/>
</dbReference>
<proteinExistence type="inferred from homology"/>
<comment type="caution">
    <text evidence="4">The sequence shown here is derived from an EMBL/GenBank/DDBJ whole genome shotgun (WGS) entry which is preliminary data.</text>
</comment>
<organism evidence="4 5">
    <name type="scientific">Orchesella dallaii</name>
    <dbReference type="NCBI Taxonomy" id="48710"/>
    <lineage>
        <taxon>Eukaryota</taxon>
        <taxon>Metazoa</taxon>
        <taxon>Ecdysozoa</taxon>
        <taxon>Arthropoda</taxon>
        <taxon>Hexapoda</taxon>
        <taxon>Collembola</taxon>
        <taxon>Entomobryomorpha</taxon>
        <taxon>Entomobryoidea</taxon>
        <taxon>Orchesellidae</taxon>
        <taxon>Orchesellinae</taxon>
        <taxon>Orchesella</taxon>
    </lineage>
</organism>
<sequence length="125" mass="14212">MKLFTHNMLTSKMIKNVKVGYPLKLNAAEVKVTPSEFRSTYVSRMLPKIDWGVLYEATQSIGHAEAIPSSISDDYEKNEDFLRKAHHALFEIEVINGEMICPETGRKFPIKDGIPNMLVNEDEVN</sequence>
<keyword evidence="5" id="KW-1185">Reference proteome</keyword>
<evidence type="ECO:0000256" key="2">
    <source>
        <dbReference type="ARBA" id="ARBA00019989"/>
    </source>
</evidence>
<dbReference type="InterPro" id="IPR039127">
    <property type="entry name" value="Trm112"/>
</dbReference>
<dbReference type="CDD" id="cd21089">
    <property type="entry name" value="Trm112-like"/>
    <property type="match status" value="1"/>
</dbReference>
<evidence type="ECO:0000256" key="1">
    <source>
        <dbReference type="ARBA" id="ARBA00007980"/>
    </source>
</evidence>
<protein>
    <recommendedName>
        <fullName evidence="2">Multifunctional methyltransferase subunit TRM112-like protein</fullName>
    </recommendedName>
    <alternativeName>
        <fullName evidence="3">tRNA methyltransferase 112 homolog</fullName>
    </alternativeName>
</protein>
<dbReference type="Pfam" id="PF03966">
    <property type="entry name" value="Trm112p"/>
    <property type="match status" value="1"/>
</dbReference>
<gene>
    <name evidence="4" type="ORF">ODALV1_LOCUS10469</name>
</gene>
<evidence type="ECO:0000313" key="5">
    <source>
        <dbReference type="Proteomes" id="UP001642540"/>
    </source>
</evidence>
<comment type="similarity">
    <text evidence="1">Belongs to the TRM112 family.</text>
</comment>
<dbReference type="InterPro" id="IPR005651">
    <property type="entry name" value="Trm112-like"/>
</dbReference>
<evidence type="ECO:0000256" key="3">
    <source>
        <dbReference type="ARBA" id="ARBA00030516"/>
    </source>
</evidence>
<dbReference type="Gene3D" id="2.20.25.10">
    <property type="match status" value="1"/>
</dbReference>
<reference evidence="4 5" key="1">
    <citation type="submission" date="2024-08" db="EMBL/GenBank/DDBJ databases">
        <authorList>
            <person name="Cucini C."/>
            <person name="Frati F."/>
        </authorList>
    </citation>
    <scope>NUCLEOTIDE SEQUENCE [LARGE SCALE GENOMIC DNA]</scope>
</reference>
<dbReference type="EMBL" id="CAXLJM020000032">
    <property type="protein sequence ID" value="CAL8100189.1"/>
    <property type="molecule type" value="Genomic_DNA"/>
</dbReference>